<protein>
    <submittedName>
        <fullName evidence="2">DUF1653 domain-containing protein</fullName>
    </submittedName>
</protein>
<gene>
    <name evidence="2" type="ORF">FYJ75_04025</name>
</gene>
<name>A0A6L5YP95_9FIRM</name>
<feature type="domain" description="DUF1653" evidence="1">
    <location>
        <begin position="10"/>
        <end position="73"/>
    </location>
</feature>
<dbReference type="InterPro" id="IPR037135">
    <property type="entry name" value="DUF1653-like_dom_sf"/>
</dbReference>
<dbReference type="Pfam" id="PF07866">
    <property type="entry name" value="DUF1653"/>
    <property type="match status" value="1"/>
</dbReference>
<dbReference type="Gene3D" id="2.30.30.320">
    <property type="entry name" value="DUF1653-like domain"/>
    <property type="match status" value="1"/>
</dbReference>
<dbReference type="Proteomes" id="UP000474024">
    <property type="component" value="Unassembled WGS sequence"/>
</dbReference>
<reference evidence="2 3" key="1">
    <citation type="submission" date="2019-08" db="EMBL/GenBank/DDBJ databases">
        <title>In-depth cultivation of the pig gut microbiome towards novel bacterial diversity and tailored functional studies.</title>
        <authorList>
            <person name="Wylensek D."/>
            <person name="Hitch T.C.A."/>
            <person name="Clavel T."/>
        </authorList>
    </citation>
    <scope>NUCLEOTIDE SEQUENCE [LARGE SCALE GENOMIC DNA]</scope>
    <source>
        <strain evidence="2 3">MUC/MUC-530-WT-4D</strain>
    </source>
</reference>
<evidence type="ECO:0000313" key="2">
    <source>
        <dbReference type="EMBL" id="MST74205.1"/>
    </source>
</evidence>
<accession>A0A6L5YP95</accession>
<proteinExistence type="predicted"/>
<dbReference type="EMBL" id="VUNI01000004">
    <property type="protein sequence ID" value="MST74205.1"/>
    <property type="molecule type" value="Genomic_DNA"/>
</dbReference>
<organism evidence="2 3">
    <name type="scientific">Roseburia porci</name>
    <dbReference type="NCBI Taxonomy" id="2605790"/>
    <lineage>
        <taxon>Bacteria</taxon>
        <taxon>Bacillati</taxon>
        <taxon>Bacillota</taxon>
        <taxon>Clostridia</taxon>
        <taxon>Lachnospirales</taxon>
        <taxon>Lachnospiraceae</taxon>
        <taxon>Roseburia</taxon>
    </lineage>
</organism>
<evidence type="ECO:0000259" key="1">
    <source>
        <dbReference type="Pfam" id="PF07866"/>
    </source>
</evidence>
<dbReference type="RefSeq" id="WP_154429088.1">
    <property type="nucleotide sequence ID" value="NZ_VUNI01000004.1"/>
</dbReference>
<sequence>MERVPKNGEIYRHFKNKLYQIIGIATHSETKEPLVIYQALYGGFGMYARPLAMFVSEVDHNKYPDVKQKYRFTRMEMNADGTWHCVEEEDNTVILEVQSDSKNVAKQQETGIQAENPDEERPDPKLMEYLDAETFDEKYNVLVSMRDCITDKLVDDIAVVMDVVIPEGDLMNRYDALKMALRTKQKYESANRLR</sequence>
<dbReference type="AlphaFoldDB" id="A0A6L5YP95"/>
<comment type="caution">
    <text evidence="2">The sequence shown here is derived from an EMBL/GenBank/DDBJ whole genome shotgun (WGS) entry which is preliminary data.</text>
</comment>
<dbReference type="InterPro" id="IPR023387">
    <property type="entry name" value="DUF1653-like_dom"/>
</dbReference>
<evidence type="ECO:0000313" key="3">
    <source>
        <dbReference type="Proteomes" id="UP000474024"/>
    </source>
</evidence>
<keyword evidence="3" id="KW-1185">Reference proteome</keyword>